<keyword evidence="3" id="KW-1185">Reference proteome</keyword>
<evidence type="ECO:0000313" key="3">
    <source>
        <dbReference type="Proteomes" id="UP000028302"/>
    </source>
</evidence>
<dbReference type="Proteomes" id="UP000028302">
    <property type="component" value="Unassembled WGS sequence"/>
</dbReference>
<sequence>MLAAYRTWVAQVIEFTGAWPAAVWDAIASILDQVSTDSREQEAIAGLLDTHVWRLDETPWTIAWVDADQFADIVNRVLGQYGFGVDLIAENFQARLSQAAACAHAGIANRGRAALAATHIRLEEYLLIYNDRRRESVGNSNTKTSGANDLAIDQAEEMRAYERATADQASTREFHKPSRNESGSLASLNDTESRYISYPQAMRLLNERLDATPEELAVWVSLGSEPECGGIPAYLEANIRERPRLLTFDCWSEADFDYIAPLMSAWFVAKDIAQFDPGERYITYPALFERWSASDQLPDVAAFIVAKVREDRLHESHPVTLQSQLSLPDYEYPRPPKERTMLPLSEIRAIEHEDAILVPANETADERKQRLQAWFEEEQRKNPRGAQMRTAKREGISRQTLSAILKRD</sequence>
<feature type="region of interest" description="Disordered" evidence="1">
    <location>
        <begin position="166"/>
        <end position="186"/>
    </location>
</feature>
<dbReference type="AlphaFoldDB" id="A0A084IG84"/>
<organism evidence="2 3">
    <name type="scientific">Salinisphaera hydrothermalis (strain C41B8)</name>
    <dbReference type="NCBI Taxonomy" id="1304275"/>
    <lineage>
        <taxon>Bacteria</taxon>
        <taxon>Pseudomonadati</taxon>
        <taxon>Pseudomonadota</taxon>
        <taxon>Gammaproteobacteria</taxon>
        <taxon>Salinisphaerales</taxon>
        <taxon>Salinisphaeraceae</taxon>
        <taxon>Salinisphaera</taxon>
    </lineage>
</organism>
<evidence type="ECO:0000256" key="1">
    <source>
        <dbReference type="SAM" id="MobiDB-lite"/>
    </source>
</evidence>
<reference evidence="2 3" key="1">
    <citation type="submission" date="2013-03" db="EMBL/GenBank/DDBJ databases">
        <title>Salinisphaera hydrothermalis C41B8 Genome Sequencing.</title>
        <authorList>
            <person name="Li C."/>
            <person name="Lai Q."/>
            <person name="Shao Z."/>
        </authorList>
    </citation>
    <scope>NUCLEOTIDE SEQUENCE [LARGE SCALE GENOMIC DNA]</scope>
    <source>
        <strain evidence="2 3">C41B8</strain>
    </source>
</reference>
<name>A0A084IG84_SALHC</name>
<feature type="region of interest" description="Disordered" evidence="1">
    <location>
        <begin position="378"/>
        <end position="408"/>
    </location>
</feature>
<evidence type="ECO:0000313" key="2">
    <source>
        <dbReference type="EMBL" id="KEZ75718.1"/>
    </source>
</evidence>
<protein>
    <submittedName>
        <fullName evidence="2">Uncharacterized protein</fullName>
    </submittedName>
</protein>
<gene>
    <name evidence="2" type="ORF">C41B8_18562</name>
</gene>
<dbReference type="EMBL" id="APNK01000059">
    <property type="protein sequence ID" value="KEZ75718.1"/>
    <property type="molecule type" value="Genomic_DNA"/>
</dbReference>
<proteinExistence type="predicted"/>
<accession>A0A084IG84</accession>
<comment type="caution">
    <text evidence="2">The sequence shown here is derived from an EMBL/GenBank/DDBJ whole genome shotgun (WGS) entry which is preliminary data.</text>
</comment>
<feature type="compositionally biased region" description="Basic and acidic residues" evidence="1">
    <location>
        <begin position="166"/>
        <end position="179"/>
    </location>
</feature>